<protein>
    <submittedName>
        <fullName evidence="7">Deoxyribodipyrimidine photo-lyase</fullName>
        <ecNumber evidence="7">4.1.99.3</ecNumber>
    </submittedName>
</protein>
<dbReference type="GO" id="GO:0003677">
    <property type="term" value="F:DNA binding"/>
    <property type="evidence" value="ECO:0007669"/>
    <property type="project" value="TreeGrafter"/>
</dbReference>
<reference evidence="7" key="1">
    <citation type="journal article" date="2022" name="Int. J. Syst. Evol. Microbiol.">
        <title>Pseudomonas aegrilactucae sp. nov. and Pseudomonas morbosilactucae sp. nov., pathogens causing bacterial rot of lettuce in Japan.</title>
        <authorList>
            <person name="Sawada H."/>
            <person name="Fujikawa T."/>
            <person name="Satou M."/>
        </authorList>
    </citation>
    <scope>NUCLEOTIDE SEQUENCE</scope>
    <source>
        <strain evidence="7">0166_1</strain>
    </source>
</reference>
<dbReference type="GO" id="GO:0071949">
    <property type="term" value="F:FAD binding"/>
    <property type="evidence" value="ECO:0007669"/>
    <property type="project" value="TreeGrafter"/>
</dbReference>
<dbReference type="KEGG" id="sbae:DSM104329_01403"/>
<dbReference type="InterPro" id="IPR006050">
    <property type="entry name" value="DNA_photolyase_N"/>
</dbReference>
<keyword evidence="1 4" id="KW-0285">Flavoprotein</keyword>
<dbReference type="Gene3D" id="3.40.50.620">
    <property type="entry name" value="HUPs"/>
    <property type="match status" value="1"/>
</dbReference>
<dbReference type="PANTHER" id="PTHR11455">
    <property type="entry name" value="CRYPTOCHROME"/>
    <property type="match status" value="1"/>
</dbReference>
<comment type="cofactor">
    <cofactor evidence="4">
        <name>FAD</name>
        <dbReference type="ChEBI" id="CHEBI:57692"/>
    </cofactor>
    <text evidence="4">Binds 1 FAD per subunit.</text>
</comment>
<dbReference type="GO" id="GO:0006139">
    <property type="term" value="P:nucleobase-containing compound metabolic process"/>
    <property type="evidence" value="ECO:0007669"/>
    <property type="project" value="UniProtKB-ARBA"/>
</dbReference>
<dbReference type="AlphaFoldDB" id="A0A9E6XV43"/>
<dbReference type="Proteomes" id="UP001162834">
    <property type="component" value="Chromosome"/>
</dbReference>
<feature type="binding site" evidence="4">
    <location>
        <begin position="220"/>
        <end position="224"/>
    </location>
    <ligand>
        <name>FAD</name>
        <dbReference type="ChEBI" id="CHEBI:57692"/>
    </ligand>
</feature>
<sequence length="445" mass="50510">MPTTAIVWYRRDLRVHDHPALATAVREYDRVVPLFVLDPVLLEREPYRSPRRAGYMFSCLRALDGELRERGARLFVREGDPRAEVPRIADELGAEAVLWASDVSPYARRRDRAVTEALGNRARPQPGNYIADVGRIRTGEGNPYTVFSPFHRSWLRADRRPVQRAPRQIAVPPRLAAGRLPAGTHADIAGEAAARAAARRWLAGPVERYEALHDRVAGGTSQLSPHLRWGTLSPRALEEHAERREAFRRQLAWRDFYAHVMLFDLGSRRADPPWDADEDGALLAAWQDGRTGYPLVDAGMRQLAETGWMHNRARLVTGAFLTKDLHLDWRLGERHFARLLLDGEPAQNNGNWRWIASVGVDPAPPARRMYNPALQQRRHDPDGAYVRRWVPELADVPDARLAEPWTMTEDEQRAANCLIGRDYPAPIVDHAVERRRALELYGGGR</sequence>
<evidence type="ECO:0000256" key="2">
    <source>
        <dbReference type="ARBA" id="ARBA00022827"/>
    </source>
</evidence>
<keyword evidence="8" id="KW-1185">Reference proteome</keyword>
<name>A0A9E6XV43_9ACTN</name>
<evidence type="ECO:0000256" key="3">
    <source>
        <dbReference type="ARBA" id="ARBA00022991"/>
    </source>
</evidence>
<evidence type="ECO:0000256" key="5">
    <source>
        <dbReference type="RuleBase" id="RU004182"/>
    </source>
</evidence>
<dbReference type="Gene3D" id="1.25.40.80">
    <property type="match status" value="1"/>
</dbReference>
<keyword evidence="7" id="KW-0456">Lyase</keyword>
<feature type="binding site" evidence="4">
    <location>
        <position position="209"/>
    </location>
    <ligand>
        <name>FAD</name>
        <dbReference type="ChEBI" id="CHEBI:57692"/>
    </ligand>
</feature>
<dbReference type="PANTHER" id="PTHR11455:SF9">
    <property type="entry name" value="CRYPTOCHROME CIRCADIAN CLOCK 5 ISOFORM X1"/>
    <property type="match status" value="1"/>
</dbReference>
<keyword evidence="2 4" id="KW-0274">FAD</keyword>
<gene>
    <name evidence="7" type="primary">phrA</name>
    <name evidence="7" type="ORF">DSM104329_01403</name>
</gene>
<dbReference type="PROSITE" id="PS00394">
    <property type="entry name" value="DNA_PHOTOLYASES_1_1"/>
    <property type="match status" value="1"/>
</dbReference>
<evidence type="ECO:0000313" key="8">
    <source>
        <dbReference type="Proteomes" id="UP001162834"/>
    </source>
</evidence>
<dbReference type="GO" id="GO:0009416">
    <property type="term" value="P:response to light stimulus"/>
    <property type="evidence" value="ECO:0007669"/>
    <property type="project" value="TreeGrafter"/>
</dbReference>
<dbReference type="SUPFAM" id="SSF48173">
    <property type="entry name" value="Cryptochrome/photolyase FAD-binding domain"/>
    <property type="match status" value="1"/>
</dbReference>
<dbReference type="GO" id="GO:0006950">
    <property type="term" value="P:response to stress"/>
    <property type="evidence" value="ECO:0007669"/>
    <property type="project" value="UniProtKB-ARBA"/>
</dbReference>
<proteinExistence type="inferred from homology"/>
<dbReference type="InterPro" id="IPR002081">
    <property type="entry name" value="Cryptochrome/DNA_photolyase_1"/>
</dbReference>
<dbReference type="EMBL" id="CP087164">
    <property type="protein sequence ID" value="UGS35019.1"/>
    <property type="molecule type" value="Genomic_DNA"/>
</dbReference>
<dbReference type="InterPro" id="IPR005101">
    <property type="entry name" value="Cryptochr/Photolyase_FAD-bd"/>
</dbReference>
<evidence type="ECO:0000313" key="7">
    <source>
        <dbReference type="EMBL" id="UGS35019.1"/>
    </source>
</evidence>
<accession>A0A9E6XV43</accession>
<dbReference type="GO" id="GO:0003904">
    <property type="term" value="F:deoxyribodipyrimidine photo-lyase activity"/>
    <property type="evidence" value="ECO:0007669"/>
    <property type="project" value="UniProtKB-EC"/>
</dbReference>
<evidence type="ECO:0000259" key="6">
    <source>
        <dbReference type="PROSITE" id="PS51645"/>
    </source>
</evidence>
<organism evidence="7 8">
    <name type="scientific">Capillimicrobium parvum</name>
    <dbReference type="NCBI Taxonomy" id="2884022"/>
    <lineage>
        <taxon>Bacteria</taxon>
        <taxon>Bacillati</taxon>
        <taxon>Actinomycetota</taxon>
        <taxon>Thermoleophilia</taxon>
        <taxon>Solirubrobacterales</taxon>
        <taxon>Capillimicrobiaceae</taxon>
        <taxon>Capillimicrobium</taxon>
    </lineage>
</organism>
<dbReference type="PRINTS" id="PR00147">
    <property type="entry name" value="DNAPHOTLYASE"/>
</dbReference>
<comment type="similarity">
    <text evidence="5">Belongs to the DNA photolyase family.</text>
</comment>
<dbReference type="EC" id="4.1.99.3" evidence="7"/>
<feature type="domain" description="Photolyase/cryptochrome alpha/beta" evidence="6">
    <location>
        <begin position="3"/>
        <end position="130"/>
    </location>
</feature>
<keyword evidence="3 5" id="KW-0157">Chromophore</keyword>
<feature type="binding site" evidence="4">
    <location>
        <begin position="250"/>
        <end position="257"/>
    </location>
    <ligand>
        <name>FAD</name>
        <dbReference type="ChEBI" id="CHEBI:57692"/>
    </ligand>
</feature>
<dbReference type="Pfam" id="PF03441">
    <property type="entry name" value="FAD_binding_7"/>
    <property type="match status" value="1"/>
</dbReference>
<dbReference type="PROSITE" id="PS51645">
    <property type="entry name" value="PHR_CRY_ALPHA_BETA"/>
    <property type="match status" value="1"/>
</dbReference>
<dbReference type="InterPro" id="IPR014729">
    <property type="entry name" value="Rossmann-like_a/b/a_fold"/>
</dbReference>
<evidence type="ECO:0000256" key="1">
    <source>
        <dbReference type="ARBA" id="ARBA00022630"/>
    </source>
</evidence>
<dbReference type="InterPro" id="IPR036155">
    <property type="entry name" value="Crypto/Photolyase_N_sf"/>
</dbReference>
<dbReference type="InterPro" id="IPR036134">
    <property type="entry name" value="Crypto/Photolyase_FAD-like_sf"/>
</dbReference>
<evidence type="ECO:0000256" key="4">
    <source>
        <dbReference type="PIRSR" id="PIRSR602081-1"/>
    </source>
</evidence>
<dbReference type="InterPro" id="IPR018394">
    <property type="entry name" value="DNA_photolyase_1_CS_C"/>
</dbReference>
<dbReference type="Pfam" id="PF00875">
    <property type="entry name" value="DNA_photolyase"/>
    <property type="match status" value="1"/>
</dbReference>
<dbReference type="SUPFAM" id="SSF52425">
    <property type="entry name" value="Cryptochrome/photolyase, N-terminal domain"/>
    <property type="match status" value="1"/>
</dbReference>
<feature type="binding site" evidence="4">
    <location>
        <position position="247"/>
    </location>
    <ligand>
        <name>FAD</name>
        <dbReference type="ChEBI" id="CHEBI:57692"/>
    </ligand>
</feature>
<dbReference type="Gene3D" id="1.10.579.10">
    <property type="entry name" value="DNA Cyclobutane Dipyrimidine Photolyase, subunit A, domain 3"/>
    <property type="match status" value="1"/>
</dbReference>
<dbReference type="RefSeq" id="WP_259314683.1">
    <property type="nucleotide sequence ID" value="NZ_CP087164.1"/>
</dbReference>